<evidence type="ECO:0008006" key="5">
    <source>
        <dbReference type="Google" id="ProtNLM"/>
    </source>
</evidence>
<evidence type="ECO:0000256" key="1">
    <source>
        <dbReference type="SAM" id="MobiDB-lite"/>
    </source>
</evidence>
<organism evidence="3 4">
    <name type="scientific">Conexibacter stalactiti</name>
    <dbReference type="NCBI Taxonomy" id="1940611"/>
    <lineage>
        <taxon>Bacteria</taxon>
        <taxon>Bacillati</taxon>
        <taxon>Actinomycetota</taxon>
        <taxon>Thermoleophilia</taxon>
        <taxon>Solirubrobacterales</taxon>
        <taxon>Conexibacteraceae</taxon>
        <taxon>Conexibacter</taxon>
    </lineage>
</organism>
<dbReference type="PROSITE" id="PS51257">
    <property type="entry name" value="PROKAR_LIPOPROTEIN"/>
    <property type="match status" value="1"/>
</dbReference>
<proteinExistence type="predicted"/>
<reference evidence="4" key="1">
    <citation type="submission" date="2023-07" db="EMBL/GenBank/DDBJ databases">
        <title>Conexibacter stalactiti sp. nov., isolated from stalactites in a lava cave and emended description of the genus Conexibacter.</title>
        <authorList>
            <person name="Lee S.D."/>
        </authorList>
    </citation>
    <scope>NUCLEOTIDE SEQUENCE [LARGE SCALE GENOMIC DNA]</scope>
    <source>
        <strain evidence="4">KCTC 39840</strain>
    </source>
</reference>
<evidence type="ECO:0000256" key="2">
    <source>
        <dbReference type="SAM" id="SignalP"/>
    </source>
</evidence>
<feature type="compositionally biased region" description="Low complexity" evidence="1">
    <location>
        <begin position="31"/>
        <end position="45"/>
    </location>
</feature>
<feature type="region of interest" description="Disordered" evidence="1">
    <location>
        <begin position="23"/>
        <end position="56"/>
    </location>
</feature>
<comment type="caution">
    <text evidence="3">The sequence shown here is derived from an EMBL/GenBank/DDBJ whole genome shotgun (WGS) entry which is preliminary data.</text>
</comment>
<dbReference type="RefSeq" id="WP_318595057.1">
    <property type="nucleotide sequence ID" value="NZ_JAWSTH010000001.1"/>
</dbReference>
<feature type="chain" id="PRO_5046708030" description="Ig-like domain-containing protein" evidence="2">
    <location>
        <begin position="26"/>
        <end position="232"/>
    </location>
</feature>
<feature type="signal peptide" evidence="2">
    <location>
        <begin position="1"/>
        <end position="25"/>
    </location>
</feature>
<gene>
    <name evidence="3" type="ORF">R7226_00520</name>
</gene>
<evidence type="ECO:0000313" key="4">
    <source>
        <dbReference type="Proteomes" id="UP001284601"/>
    </source>
</evidence>
<keyword evidence="4" id="KW-1185">Reference proteome</keyword>
<accession>A0ABU4HJE1</accession>
<feature type="region of interest" description="Disordered" evidence="1">
    <location>
        <begin position="200"/>
        <end position="232"/>
    </location>
</feature>
<name>A0ABU4HJE1_9ACTN</name>
<sequence>MRRGRATIAALLALALLSGCGGSGGDDGAEAARSGTATTPPTATTPGGGYAPPALRSQYGRGPQIGALVRTRHAETTFNTLPPGFSPGGIPVGSRAGLCRVPAPTAEDRAQIEAQAQVQTTDGEVQPIRDEQILLADCGSSGRWALVAWFALDEAGEANVWIDELRYDGDGRWSGTAPGVYPGCRMPLAAAAVWQVDVSRCPPSARRPPSEAPPRRAAPRPLGRLSDGSSRA</sequence>
<dbReference type="Proteomes" id="UP001284601">
    <property type="component" value="Unassembled WGS sequence"/>
</dbReference>
<evidence type="ECO:0000313" key="3">
    <source>
        <dbReference type="EMBL" id="MDW5592799.1"/>
    </source>
</evidence>
<dbReference type="EMBL" id="JAWSTH010000001">
    <property type="protein sequence ID" value="MDW5592799.1"/>
    <property type="molecule type" value="Genomic_DNA"/>
</dbReference>
<keyword evidence="2" id="KW-0732">Signal</keyword>
<protein>
    <recommendedName>
        <fullName evidence="5">Ig-like domain-containing protein</fullName>
    </recommendedName>
</protein>